<dbReference type="SUPFAM" id="SSF54862">
    <property type="entry name" value="4Fe-4S ferredoxins"/>
    <property type="match status" value="1"/>
</dbReference>
<dbReference type="GO" id="GO:0051539">
    <property type="term" value="F:4 iron, 4 sulfur cluster binding"/>
    <property type="evidence" value="ECO:0007669"/>
    <property type="project" value="UniProtKB-KW"/>
</dbReference>
<dbReference type="InterPro" id="IPR017900">
    <property type="entry name" value="4Fe4S_Fe_S_CS"/>
</dbReference>
<dbReference type="PANTHER" id="PTHR43177:SF3">
    <property type="entry name" value="PROTEIN NRFC HOMOLOG"/>
    <property type="match status" value="1"/>
</dbReference>
<evidence type="ECO:0000313" key="6">
    <source>
        <dbReference type="EMBL" id="CAD6491782.1"/>
    </source>
</evidence>
<name>A0A811T812_9EURY</name>
<dbReference type="GO" id="GO:0046872">
    <property type="term" value="F:metal ion binding"/>
    <property type="evidence" value="ECO:0007669"/>
    <property type="project" value="UniProtKB-KW"/>
</dbReference>
<evidence type="ECO:0000256" key="2">
    <source>
        <dbReference type="ARBA" id="ARBA00022723"/>
    </source>
</evidence>
<dbReference type="Gene3D" id="3.30.70.20">
    <property type="match status" value="2"/>
</dbReference>
<comment type="caution">
    <text evidence="6">The sequence shown here is derived from an EMBL/GenBank/DDBJ whole genome shotgun (WGS) entry which is preliminary data.</text>
</comment>
<accession>A0A811T812</accession>
<dbReference type="PANTHER" id="PTHR43177">
    <property type="entry name" value="PROTEIN NRFC"/>
    <property type="match status" value="1"/>
</dbReference>
<dbReference type="Pfam" id="PF13247">
    <property type="entry name" value="Fer4_11"/>
    <property type="match status" value="1"/>
</dbReference>
<dbReference type="InterPro" id="IPR017896">
    <property type="entry name" value="4Fe4S_Fe-S-bd"/>
</dbReference>
<keyword evidence="2" id="KW-0479">Metal-binding</keyword>
<evidence type="ECO:0000313" key="7">
    <source>
        <dbReference type="Proteomes" id="UP000610373"/>
    </source>
</evidence>
<proteinExistence type="predicted"/>
<reference evidence="6" key="1">
    <citation type="submission" date="2020-10" db="EMBL/GenBank/DDBJ databases">
        <authorList>
            <person name="Hahn C.J."/>
            <person name="Laso-Perez R."/>
            <person name="Vulcano F."/>
            <person name="Vaziourakis K.-M."/>
            <person name="Stokke R."/>
            <person name="Steen I.H."/>
            <person name="Teske A."/>
            <person name="Boetius A."/>
            <person name="Liebeke M."/>
            <person name="Amann R."/>
            <person name="Knittel K."/>
        </authorList>
    </citation>
    <scope>NUCLEOTIDE SEQUENCE</scope>
    <source>
        <strain evidence="6">Gfbio:e3339647-f889-4370-9287-4fb5cb688e4c:AG392O15_GoMArc1</strain>
    </source>
</reference>
<evidence type="ECO:0000256" key="3">
    <source>
        <dbReference type="ARBA" id="ARBA00023004"/>
    </source>
</evidence>
<dbReference type="PROSITE" id="PS00198">
    <property type="entry name" value="4FE4S_FER_1"/>
    <property type="match status" value="1"/>
</dbReference>
<evidence type="ECO:0000256" key="4">
    <source>
        <dbReference type="ARBA" id="ARBA00023014"/>
    </source>
</evidence>
<keyword evidence="1" id="KW-0004">4Fe-4S</keyword>
<feature type="domain" description="4Fe-4S ferredoxin-type" evidence="5">
    <location>
        <begin position="75"/>
        <end position="104"/>
    </location>
</feature>
<protein>
    <submittedName>
        <fullName evidence="6">Dimethyl sulfoxide reductase iron-sulfur subunit B</fullName>
    </submittedName>
</protein>
<dbReference type="InterPro" id="IPR050954">
    <property type="entry name" value="ET_IronSulfur_Cluster-Binding"/>
</dbReference>
<feature type="domain" description="4Fe-4S ferredoxin-type" evidence="5">
    <location>
        <begin position="1"/>
        <end position="29"/>
    </location>
</feature>
<dbReference type="EMBL" id="CAJHIO010000008">
    <property type="protein sequence ID" value="CAD6491782.1"/>
    <property type="molecule type" value="Genomic_DNA"/>
</dbReference>
<keyword evidence="3" id="KW-0408">Iron</keyword>
<dbReference type="GO" id="GO:0016491">
    <property type="term" value="F:oxidoreductase activity"/>
    <property type="evidence" value="ECO:0007669"/>
    <property type="project" value="UniProtKB-ARBA"/>
</dbReference>
<sequence length="171" mass="18500">MRFAIDVGKCIDCGGCWVACKDINNVTEGIERIRIVTLNEGKTGEKSVPIQCFHCDHPACMLVCPREAITKRDDGIVLVNQDKCVGCRYCLWACPYGTPQFKKMGSVMEKCTYCVERIDSGLRPACGSFCATKAIFVGKSASEVDTKASSIGASRVKGPTNPDAAYKGVTL</sequence>
<dbReference type="Proteomes" id="UP000610373">
    <property type="component" value="Unassembled WGS sequence"/>
</dbReference>
<evidence type="ECO:0000256" key="1">
    <source>
        <dbReference type="ARBA" id="ARBA00022485"/>
    </source>
</evidence>
<dbReference type="PROSITE" id="PS51379">
    <property type="entry name" value="4FE4S_FER_2"/>
    <property type="match status" value="2"/>
</dbReference>
<organism evidence="6 7">
    <name type="scientific">Candidatus Argoarchaeum ethanivorans</name>
    <dbReference type="NCBI Taxonomy" id="2608793"/>
    <lineage>
        <taxon>Archaea</taxon>
        <taxon>Methanobacteriati</taxon>
        <taxon>Methanobacteriota</taxon>
        <taxon>Stenosarchaea group</taxon>
        <taxon>Methanomicrobia</taxon>
        <taxon>Methanosarcinales</taxon>
        <taxon>Methanosarcinales incertae sedis</taxon>
        <taxon>GOM Arc I cluster</taxon>
        <taxon>Candidatus Argoarchaeum</taxon>
    </lineage>
</organism>
<gene>
    <name evidence="6" type="primary">dmsB</name>
    <name evidence="6" type="ORF">CHKLHMKO_00189</name>
</gene>
<evidence type="ECO:0000259" key="5">
    <source>
        <dbReference type="PROSITE" id="PS51379"/>
    </source>
</evidence>
<keyword evidence="4" id="KW-0411">Iron-sulfur</keyword>
<dbReference type="AlphaFoldDB" id="A0A811T812"/>
<dbReference type="CDD" id="cd16371">
    <property type="entry name" value="DMSOR_beta_like"/>
    <property type="match status" value="1"/>
</dbReference>